<evidence type="ECO:0000313" key="2">
    <source>
        <dbReference type="Proteomes" id="UP001060215"/>
    </source>
</evidence>
<accession>A0ACC0I695</accession>
<dbReference type="EMBL" id="CM045759">
    <property type="protein sequence ID" value="KAI8020325.1"/>
    <property type="molecule type" value="Genomic_DNA"/>
</dbReference>
<proteinExistence type="predicted"/>
<dbReference type="Proteomes" id="UP001060215">
    <property type="component" value="Chromosome 2"/>
</dbReference>
<protein>
    <submittedName>
        <fullName evidence="1">Uncharacterized protein</fullName>
    </submittedName>
</protein>
<gene>
    <name evidence="1" type="ORF">LOK49_LG04G01578</name>
</gene>
<comment type="caution">
    <text evidence="1">The sequence shown here is derived from an EMBL/GenBank/DDBJ whole genome shotgun (WGS) entry which is preliminary data.</text>
</comment>
<sequence length="99" mass="11103">MVRSGSWLVQHWTPLSFVSVDSVDIDSLPSDTYSANGLAWFLVSSFVRRSALNYARPLANSHISGTSSDKLIIHVHVLSFCLSEYNMYAFKKTKGVQYV</sequence>
<organism evidence="1 2">
    <name type="scientific">Camellia lanceoleosa</name>
    <dbReference type="NCBI Taxonomy" id="1840588"/>
    <lineage>
        <taxon>Eukaryota</taxon>
        <taxon>Viridiplantae</taxon>
        <taxon>Streptophyta</taxon>
        <taxon>Embryophyta</taxon>
        <taxon>Tracheophyta</taxon>
        <taxon>Spermatophyta</taxon>
        <taxon>Magnoliopsida</taxon>
        <taxon>eudicotyledons</taxon>
        <taxon>Gunneridae</taxon>
        <taxon>Pentapetalae</taxon>
        <taxon>asterids</taxon>
        <taxon>Ericales</taxon>
        <taxon>Theaceae</taxon>
        <taxon>Camellia</taxon>
    </lineage>
</organism>
<evidence type="ECO:0000313" key="1">
    <source>
        <dbReference type="EMBL" id="KAI8020325.1"/>
    </source>
</evidence>
<name>A0ACC0I695_9ERIC</name>
<reference evidence="1 2" key="1">
    <citation type="journal article" date="2022" name="Plant J.">
        <title>Chromosome-level genome of Camellia lanceoleosa provides a valuable resource for understanding genome evolution and self-incompatibility.</title>
        <authorList>
            <person name="Gong W."/>
            <person name="Xiao S."/>
            <person name="Wang L."/>
            <person name="Liao Z."/>
            <person name="Chang Y."/>
            <person name="Mo W."/>
            <person name="Hu G."/>
            <person name="Li W."/>
            <person name="Zhao G."/>
            <person name="Zhu H."/>
            <person name="Hu X."/>
            <person name="Ji K."/>
            <person name="Xiang X."/>
            <person name="Song Q."/>
            <person name="Yuan D."/>
            <person name="Jin S."/>
            <person name="Zhang L."/>
        </authorList>
    </citation>
    <scope>NUCLEOTIDE SEQUENCE [LARGE SCALE GENOMIC DNA]</scope>
    <source>
        <strain evidence="1">SQ_2022a</strain>
    </source>
</reference>
<keyword evidence="2" id="KW-1185">Reference proteome</keyword>